<sequence length="127" mass="14261">MKKEKVQISIYGCPSRTKSSPIINRLKTLQRKYVIRKINANNNTIALHTHNTQIFCSPGDRLPGSPPGPPKHRGGHPHLTEKDLIPILDDDDDNTQTKRPPAGNPWTPFFQLSLSSLSRSHRTKPVP</sequence>
<evidence type="ECO:0000256" key="1">
    <source>
        <dbReference type="SAM" id="MobiDB-lite"/>
    </source>
</evidence>
<name>A0AA38MT31_9CUCU</name>
<gene>
    <name evidence="2" type="ORF">Zmor_002016</name>
</gene>
<dbReference type="EMBL" id="JALNTZ010000001">
    <property type="protein sequence ID" value="KAJ3666579.1"/>
    <property type="molecule type" value="Genomic_DNA"/>
</dbReference>
<keyword evidence="3" id="KW-1185">Reference proteome</keyword>
<organism evidence="2 3">
    <name type="scientific">Zophobas morio</name>
    <dbReference type="NCBI Taxonomy" id="2755281"/>
    <lineage>
        <taxon>Eukaryota</taxon>
        <taxon>Metazoa</taxon>
        <taxon>Ecdysozoa</taxon>
        <taxon>Arthropoda</taxon>
        <taxon>Hexapoda</taxon>
        <taxon>Insecta</taxon>
        <taxon>Pterygota</taxon>
        <taxon>Neoptera</taxon>
        <taxon>Endopterygota</taxon>
        <taxon>Coleoptera</taxon>
        <taxon>Polyphaga</taxon>
        <taxon>Cucujiformia</taxon>
        <taxon>Tenebrionidae</taxon>
        <taxon>Zophobas</taxon>
    </lineage>
</organism>
<comment type="caution">
    <text evidence="2">The sequence shown here is derived from an EMBL/GenBank/DDBJ whole genome shotgun (WGS) entry which is preliminary data.</text>
</comment>
<reference evidence="2" key="1">
    <citation type="journal article" date="2023" name="G3 (Bethesda)">
        <title>Whole genome assemblies of Zophobas morio and Tenebrio molitor.</title>
        <authorList>
            <person name="Kaur S."/>
            <person name="Stinson S.A."/>
            <person name="diCenzo G.C."/>
        </authorList>
    </citation>
    <scope>NUCLEOTIDE SEQUENCE</scope>
    <source>
        <strain evidence="2">QUZm001</strain>
    </source>
</reference>
<feature type="region of interest" description="Disordered" evidence="1">
    <location>
        <begin position="56"/>
        <end position="127"/>
    </location>
</feature>
<proteinExistence type="predicted"/>
<dbReference type="Proteomes" id="UP001168821">
    <property type="component" value="Unassembled WGS sequence"/>
</dbReference>
<accession>A0AA38MT31</accession>
<dbReference type="AlphaFoldDB" id="A0AA38MT31"/>
<protein>
    <submittedName>
        <fullName evidence="2">Uncharacterized protein</fullName>
    </submittedName>
</protein>
<evidence type="ECO:0000313" key="2">
    <source>
        <dbReference type="EMBL" id="KAJ3666579.1"/>
    </source>
</evidence>
<evidence type="ECO:0000313" key="3">
    <source>
        <dbReference type="Proteomes" id="UP001168821"/>
    </source>
</evidence>